<gene>
    <name evidence="1" type="ORF">APZ42_005411</name>
</gene>
<proteinExistence type="predicted"/>
<sequence>MIDSTIFSFPGRYPSARQWDIHFPYIFETSSGEITNSVEFLLVCQLSRQLFHFAWLRTKDGC</sequence>
<dbReference type="Proteomes" id="UP000076858">
    <property type="component" value="Unassembled WGS sequence"/>
</dbReference>
<keyword evidence="2" id="KW-1185">Reference proteome</keyword>
<reference evidence="1 2" key="1">
    <citation type="submission" date="2016-03" db="EMBL/GenBank/DDBJ databases">
        <title>EvidentialGene: Evidence-directed Construction of Genes on Genomes.</title>
        <authorList>
            <person name="Gilbert D.G."/>
            <person name="Choi J.-H."/>
            <person name="Mockaitis K."/>
            <person name="Colbourne J."/>
            <person name="Pfrender M."/>
        </authorList>
    </citation>
    <scope>NUCLEOTIDE SEQUENCE [LARGE SCALE GENOMIC DNA]</scope>
    <source>
        <strain evidence="1 2">Xinb3</strain>
        <tissue evidence="1">Complete organism</tissue>
    </source>
</reference>
<dbReference type="AlphaFoldDB" id="A0A0P5W1X0"/>
<name>A0A0P5W1X0_9CRUS</name>
<protein>
    <submittedName>
        <fullName evidence="1">Uncharacterized protein</fullName>
    </submittedName>
</protein>
<accession>A0A0P5W1X0</accession>
<organism evidence="1 2">
    <name type="scientific">Daphnia magna</name>
    <dbReference type="NCBI Taxonomy" id="35525"/>
    <lineage>
        <taxon>Eukaryota</taxon>
        <taxon>Metazoa</taxon>
        <taxon>Ecdysozoa</taxon>
        <taxon>Arthropoda</taxon>
        <taxon>Crustacea</taxon>
        <taxon>Branchiopoda</taxon>
        <taxon>Diplostraca</taxon>
        <taxon>Cladocera</taxon>
        <taxon>Anomopoda</taxon>
        <taxon>Daphniidae</taxon>
        <taxon>Daphnia</taxon>
    </lineage>
</organism>
<evidence type="ECO:0000313" key="2">
    <source>
        <dbReference type="Proteomes" id="UP000076858"/>
    </source>
</evidence>
<dbReference type="EMBL" id="LRGB01015267">
    <property type="protein sequence ID" value="KZR98937.1"/>
    <property type="molecule type" value="Genomic_DNA"/>
</dbReference>
<comment type="caution">
    <text evidence="1">The sequence shown here is derived from an EMBL/GenBank/DDBJ whole genome shotgun (WGS) entry which is preliminary data.</text>
</comment>
<evidence type="ECO:0000313" key="1">
    <source>
        <dbReference type="EMBL" id="KZR98937.1"/>
    </source>
</evidence>